<keyword evidence="4" id="KW-1185">Reference proteome</keyword>
<sequence>MKKVLVTLSILALSHTAFALEQLNDQDLASQTGQDGITIKVGISEVAFDQAALVDSNGMTGASNSAALVMAPNASGSSIGINFLNGAGAGVNNLVTATIDSDAGNAGAFANINLAFSELKTIKVDPFSIYLAPTLNNSRTIGSVGSVFDGAGLRAGVSKLLQVGEGAEQLNINFINPLAFNVQLGNSPQGHMVKFSGSLQSINLPKLKIFSNNSGNQTSALSLDASFKANNSTSGFSLDGFYLDVTPDGLNFGNQGTTDKFDVLLNNVVAGQSGASEASTFNGLKNGSMGNFGVVGATVSNLKMNVRGM</sequence>
<feature type="domain" description="DUF6160" evidence="2">
    <location>
        <begin position="1"/>
        <end position="60"/>
    </location>
</feature>
<gene>
    <name evidence="3" type="ORF">E2B99_06475</name>
</gene>
<evidence type="ECO:0000313" key="3">
    <source>
        <dbReference type="EMBL" id="TEU27857.1"/>
    </source>
</evidence>
<feature type="signal peptide" evidence="1">
    <location>
        <begin position="1"/>
        <end position="19"/>
    </location>
</feature>
<dbReference type="Pfam" id="PF19657">
    <property type="entry name" value="DUF6160"/>
    <property type="match status" value="1"/>
</dbReference>
<dbReference type="OrthoDB" id="6712189at2"/>
<accession>A0A4Y7XCS5</accession>
<feature type="chain" id="PRO_5021321967" evidence="1">
    <location>
        <begin position="20"/>
        <end position="309"/>
    </location>
</feature>
<evidence type="ECO:0000313" key="4">
    <source>
        <dbReference type="Proteomes" id="UP000297834"/>
    </source>
</evidence>
<evidence type="ECO:0000259" key="2">
    <source>
        <dbReference type="Pfam" id="PF19657"/>
    </source>
</evidence>
<dbReference type="AlphaFoldDB" id="A0A4Y7XCS5"/>
<proteinExistence type="predicted"/>
<protein>
    <submittedName>
        <fullName evidence="3">FilA</fullName>
    </submittedName>
</protein>
<keyword evidence="1" id="KW-0732">Signal</keyword>
<evidence type="ECO:0000256" key="1">
    <source>
        <dbReference type="SAM" id="SignalP"/>
    </source>
</evidence>
<dbReference type="RefSeq" id="WP_134244130.1">
    <property type="nucleotide sequence ID" value="NZ_SNTY01000020.1"/>
</dbReference>
<comment type="caution">
    <text evidence="3">The sequence shown here is derived from an EMBL/GenBank/DDBJ whole genome shotgun (WGS) entry which is preliminary data.</text>
</comment>
<dbReference type="InterPro" id="IPR046158">
    <property type="entry name" value="DUF6160"/>
</dbReference>
<name>A0A4Y7XCS5_9GAMM</name>
<dbReference type="EMBL" id="SNTY01000020">
    <property type="protein sequence ID" value="TEU27857.1"/>
    <property type="molecule type" value="Genomic_DNA"/>
</dbReference>
<organism evidence="3 4">
    <name type="scientific">Alkanindiges illinoisensis</name>
    <dbReference type="NCBI Taxonomy" id="197183"/>
    <lineage>
        <taxon>Bacteria</taxon>
        <taxon>Pseudomonadati</taxon>
        <taxon>Pseudomonadota</taxon>
        <taxon>Gammaproteobacteria</taxon>
        <taxon>Moraxellales</taxon>
        <taxon>Moraxellaceae</taxon>
        <taxon>Alkanindiges</taxon>
    </lineage>
</organism>
<reference evidence="3 4" key="1">
    <citation type="submission" date="2019-03" db="EMBL/GenBank/DDBJ databases">
        <title>Alkanindiges illinoisensis: a potential pathogenic isolated from ascites of a gastric cancer patient with abdominal metastasis.</title>
        <authorList>
            <person name="Hu X."/>
            <person name="Yang B."/>
            <person name="Yan X."/>
            <person name="Lin L."/>
            <person name="Zhao H."/>
            <person name="Zhou F."/>
            <person name="Su B."/>
            <person name="Chen J."/>
            <person name="Rui Y."/>
            <person name="Wang Q."/>
            <person name="Zheng L."/>
        </authorList>
    </citation>
    <scope>NUCLEOTIDE SEQUENCE [LARGE SCALE GENOMIC DNA]</scope>
    <source>
        <strain evidence="3 4">NFYY 23406</strain>
    </source>
</reference>
<dbReference type="Proteomes" id="UP000297834">
    <property type="component" value="Unassembled WGS sequence"/>
</dbReference>